<dbReference type="EMBL" id="CP109971">
    <property type="protein sequence ID" value="UYZ11162.1"/>
    <property type="molecule type" value="Genomic_DNA"/>
</dbReference>
<evidence type="ECO:0000313" key="1">
    <source>
        <dbReference type="EMBL" id="UYZ11162.1"/>
    </source>
</evidence>
<dbReference type="OrthoDB" id="72471at2"/>
<name>A0A4Z1QRC0_9HYPH</name>
<accession>A0A4Z1QRC0</accession>
<sequence>MKDHPILFSGTMVCAQLEERKTQSRRHLKLPKWAVPGTLEIDEDGPYACVEATSCLAKVPLKVSVGDRFWVKETWRAHQWCGDLVEIAYAAQRGKVGWTDQVEQIPYPNGDKDAFKFYAPKGPDFWRPSIFMPRWASRITLCVTDVRVERLQDISEEDAFAEGVWHTPTFN</sequence>
<dbReference type="KEGG" id="asal:CFBP5507_26295"/>
<dbReference type="Proteomes" id="UP000298735">
    <property type="component" value="Plasmid pAtCFBP5507b"/>
</dbReference>
<keyword evidence="1" id="KW-0614">Plasmid</keyword>
<organism evidence="1 2">
    <name type="scientific">Agrobacterium salinitolerans</name>
    <dbReference type="NCBI Taxonomy" id="1183413"/>
    <lineage>
        <taxon>Bacteria</taxon>
        <taxon>Pseudomonadati</taxon>
        <taxon>Pseudomonadota</taxon>
        <taxon>Alphaproteobacteria</taxon>
        <taxon>Hyphomicrobiales</taxon>
        <taxon>Rhizobiaceae</taxon>
        <taxon>Rhizobium/Agrobacterium group</taxon>
        <taxon>Agrobacterium</taxon>
    </lineage>
</organism>
<geneLocation type="plasmid" evidence="1 2">
    <name>pAtCFBP5507b</name>
</geneLocation>
<reference evidence="1" key="1">
    <citation type="submission" date="2022-10" db="EMBL/GenBank/DDBJ databases">
        <title>Complete genome sequence of Agrobacterium salinitolerans CFBP5507.</title>
        <authorList>
            <person name="Tchabashvili S."/>
            <person name="Yen H.-C."/>
            <person name="Haryono M."/>
            <person name="Lin Y.-C."/>
            <person name="Lai E.-M."/>
            <person name="Kuo C.-H."/>
        </authorList>
    </citation>
    <scope>NUCLEOTIDE SEQUENCE</scope>
    <source>
        <strain evidence="1">CFBP5507</strain>
        <plasmid evidence="1">pAtCFBP5507b</plasmid>
    </source>
</reference>
<protein>
    <submittedName>
        <fullName evidence="1">Uncharacterized protein</fullName>
    </submittedName>
</protein>
<dbReference type="AlphaFoldDB" id="A0A4Z1QRC0"/>
<proteinExistence type="predicted"/>
<gene>
    <name evidence="1" type="ORF">CFBP5507_26295</name>
</gene>
<evidence type="ECO:0000313" key="2">
    <source>
        <dbReference type="Proteomes" id="UP000298735"/>
    </source>
</evidence>